<accession>A0A494TC13</accession>
<evidence type="ECO:0000313" key="2">
    <source>
        <dbReference type="EMBL" id="AYJ84683.1"/>
    </source>
</evidence>
<keyword evidence="2" id="KW-0614">Plasmid</keyword>
<feature type="domain" description="HTH cro/C1-type" evidence="1">
    <location>
        <begin position="13"/>
        <end position="81"/>
    </location>
</feature>
<dbReference type="Gene3D" id="3.30.450.180">
    <property type="match status" value="1"/>
</dbReference>
<keyword evidence="3" id="KW-1185">Reference proteome</keyword>
<protein>
    <submittedName>
        <fullName evidence="2">XRE family transcriptional regulator</fullName>
    </submittedName>
</protein>
<dbReference type="KEGG" id="spha:D3Y57_00910"/>
<evidence type="ECO:0000313" key="3">
    <source>
        <dbReference type="Proteomes" id="UP000276254"/>
    </source>
</evidence>
<evidence type="ECO:0000259" key="1">
    <source>
        <dbReference type="SMART" id="SM00530"/>
    </source>
</evidence>
<organism evidence="2 3">
    <name type="scientific">Sphingomonas paeninsulae</name>
    <dbReference type="NCBI Taxonomy" id="2319844"/>
    <lineage>
        <taxon>Bacteria</taxon>
        <taxon>Pseudomonadati</taxon>
        <taxon>Pseudomonadota</taxon>
        <taxon>Alphaproteobacteria</taxon>
        <taxon>Sphingomonadales</taxon>
        <taxon>Sphingomonadaceae</taxon>
        <taxon>Sphingomonas</taxon>
    </lineage>
</organism>
<gene>
    <name evidence="2" type="ORF">D3Y57_00910</name>
</gene>
<dbReference type="SMART" id="SM00530">
    <property type="entry name" value="HTH_XRE"/>
    <property type="match status" value="1"/>
</dbReference>
<dbReference type="Gene3D" id="1.10.260.40">
    <property type="entry name" value="lambda repressor-like DNA-binding domains"/>
    <property type="match status" value="1"/>
</dbReference>
<dbReference type="SUPFAM" id="SSF47413">
    <property type="entry name" value="lambda repressor-like DNA-binding domains"/>
    <property type="match status" value="1"/>
</dbReference>
<dbReference type="Pfam" id="PF13560">
    <property type="entry name" value="HTH_31"/>
    <property type="match status" value="1"/>
</dbReference>
<geneLocation type="plasmid" evidence="2">
    <name>unnamed2</name>
</geneLocation>
<dbReference type="Proteomes" id="UP000276254">
    <property type="component" value="Plasmid unnamed2"/>
</dbReference>
<dbReference type="EMBL" id="CP032827">
    <property type="protein sequence ID" value="AYJ84683.1"/>
    <property type="molecule type" value="Genomic_DNA"/>
</dbReference>
<dbReference type="GO" id="GO:0003677">
    <property type="term" value="F:DNA binding"/>
    <property type="evidence" value="ECO:0007669"/>
    <property type="project" value="InterPro"/>
</dbReference>
<dbReference type="InterPro" id="IPR001387">
    <property type="entry name" value="Cro/C1-type_HTH"/>
</dbReference>
<name>A0A494TC13_SPHPE</name>
<dbReference type="OrthoDB" id="5346389at2"/>
<dbReference type="InterPro" id="IPR041413">
    <property type="entry name" value="MLTR_LBD"/>
</dbReference>
<reference evidence="2 3" key="1">
    <citation type="submission" date="2018-09" db="EMBL/GenBank/DDBJ databases">
        <title>Sphingomonas peninsula sp. nov., isolated from fildes peninsula, Antarctic soil.</title>
        <authorList>
            <person name="Yingchao G."/>
        </authorList>
    </citation>
    <scope>NUCLEOTIDE SEQUENCE [LARGE SCALE GENOMIC DNA]</scope>
    <source>
        <strain evidence="2 3">YZ-8</strain>
        <plasmid evidence="2 3">unnamed2</plasmid>
    </source>
</reference>
<dbReference type="PANTHER" id="PTHR35010:SF2">
    <property type="entry name" value="BLL4672 PROTEIN"/>
    <property type="match status" value="1"/>
</dbReference>
<dbReference type="Pfam" id="PF17765">
    <property type="entry name" value="MLTR_LBD"/>
    <property type="match status" value="1"/>
</dbReference>
<dbReference type="InterPro" id="IPR010982">
    <property type="entry name" value="Lambda_DNA-bd_dom_sf"/>
</dbReference>
<dbReference type="RefSeq" id="WP_121150492.1">
    <property type="nucleotide sequence ID" value="NZ_CP032827.1"/>
</dbReference>
<dbReference type="PANTHER" id="PTHR35010">
    <property type="entry name" value="BLL4672 PROTEIN-RELATED"/>
    <property type="match status" value="1"/>
</dbReference>
<dbReference type="CDD" id="cd00093">
    <property type="entry name" value="HTH_XRE"/>
    <property type="match status" value="1"/>
</dbReference>
<proteinExistence type="predicted"/>
<sequence length="263" mass="29491">MSTVEQRNLLGQFVRSHRERVAPELPGRRRRTPGLRREELAARAGIGVTWCAWIEQGRDVGVSPGTLSRLAVALALTPAERAYLFELAGRRDPEAPRSASISRAPDAITLSVAALTCPAYGLDRLWNACCWNGAAEHLFVGWLGDAQQKNLLRYTFTVPSARDLLPDWEDRARRLLAEFRADYGRMLNDPALAALVEDLKRESDLFAHEWHAQSVMAREGGARTFMHPVDGSLTYAQHTFNPAERPDYKLVALFPWTEGESRL</sequence>
<dbReference type="AlphaFoldDB" id="A0A494TC13"/>